<evidence type="ECO:0000313" key="2">
    <source>
        <dbReference type="EMBL" id="SDU79023.1"/>
    </source>
</evidence>
<gene>
    <name evidence="2" type="ORF">SAMN04489737_0709</name>
</gene>
<accession>A0A1H2LDF0</accession>
<sequence>MKISAFFLSLSLVLSAQFGDLELTSNSVDNGGEIGDSGRQVLIHPDNFGASNGELDIFRDTPSNEFQPILPNSPRLHDISPYAIIPSIDIGGGGASYPRVSPKEGCARARWGNFIWSVAWGGLVCAPVSVATGFGGFLCGAAGSAASTWLPWNNICR</sequence>
<dbReference type="RefSeq" id="WP_091279978.1">
    <property type="nucleotide sequence ID" value="NZ_JABAPK010000008.1"/>
</dbReference>
<keyword evidence="1" id="KW-0732">Signal</keyword>
<dbReference type="EMBL" id="LT629804">
    <property type="protein sequence ID" value="SDU79023.1"/>
    <property type="molecule type" value="Genomic_DNA"/>
</dbReference>
<keyword evidence="3" id="KW-1185">Reference proteome</keyword>
<dbReference type="STRING" id="131112.SAMN04489737_0709"/>
<evidence type="ECO:0000313" key="3">
    <source>
        <dbReference type="Proteomes" id="UP000214355"/>
    </source>
</evidence>
<feature type="signal peptide" evidence="1">
    <location>
        <begin position="1"/>
        <end position="18"/>
    </location>
</feature>
<dbReference type="GeneID" id="65344451"/>
<evidence type="ECO:0000256" key="1">
    <source>
        <dbReference type="SAM" id="SignalP"/>
    </source>
</evidence>
<dbReference type="AlphaFoldDB" id="A0A1H2LDF0"/>
<name>A0A1H2LDF0_9ACTO</name>
<reference evidence="3" key="1">
    <citation type="submission" date="2016-10" db="EMBL/GenBank/DDBJ databases">
        <authorList>
            <person name="Varghese N."/>
            <person name="Submissions S."/>
        </authorList>
    </citation>
    <scope>NUCLEOTIDE SEQUENCE [LARGE SCALE GENOMIC DNA]</scope>
    <source>
        <strain evidence="3">DSM 10002</strain>
    </source>
</reference>
<feature type="chain" id="PRO_5038946030" evidence="1">
    <location>
        <begin position="19"/>
        <end position="157"/>
    </location>
</feature>
<protein>
    <submittedName>
        <fullName evidence="2">Uncharacterized protein</fullName>
    </submittedName>
</protein>
<dbReference type="Proteomes" id="UP000214355">
    <property type="component" value="Chromosome I"/>
</dbReference>
<organism evidence="2 3">
    <name type="scientific">Arcanobacterium phocae</name>
    <dbReference type="NCBI Taxonomy" id="131112"/>
    <lineage>
        <taxon>Bacteria</taxon>
        <taxon>Bacillati</taxon>
        <taxon>Actinomycetota</taxon>
        <taxon>Actinomycetes</taxon>
        <taxon>Actinomycetales</taxon>
        <taxon>Actinomycetaceae</taxon>
        <taxon>Arcanobacterium</taxon>
    </lineage>
</organism>
<dbReference type="OrthoDB" id="10002901at2"/>
<proteinExistence type="predicted"/>